<dbReference type="InterPro" id="IPR006195">
    <property type="entry name" value="aa-tRNA-synth_II"/>
</dbReference>
<comment type="subunit">
    <text evidence="3 13">Tetramer of two alpha and two beta subunits.</text>
</comment>
<comment type="similarity">
    <text evidence="2 13">Belongs to the class-II aminoacyl-tRNA synthetase family. Phe-tRNA synthetase alpha subunit type 1 subfamily.</text>
</comment>
<dbReference type="EMBL" id="JAALFG010000001">
    <property type="protein sequence ID" value="NGP16806.1"/>
    <property type="molecule type" value="Genomic_DNA"/>
</dbReference>
<dbReference type="GO" id="GO:0000287">
    <property type="term" value="F:magnesium ion binding"/>
    <property type="evidence" value="ECO:0007669"/>
    <property type="project" value="UniProtKB-UniRule"/>
</dbReference>
<proteinExistence type="inferred from homology"/>
<comment type="subcellular location">
    <subcellularLocation>
        <location evidence="1 13">Cytoplasm</location>
    </subcellularLocation>
</comment>
<keyword evidence="11 13" id="KW-0030">Aminoacyl-tRNA synthetase</keyword>
<keyword evidence="10 13" id="KW-0648">Protein biosynthesis</keyword>
<dbReference type="Pfam" id="PF01409">
    <property type="entry name" value="tRNA-synt_2d"/>
    <property type="match status" value="1"/>
</dbReference>
<keyword evidence="4 13" id="KW-0963">Cytoplasm</keyword>
<dbReference type="Gene3D" id="3.30.930.10">
    <property type="entry name" value="Bira Bifunctional Protein, Domain 2"/>
    <property type="match status" value="1"/>
</dbReference>
<keyword evidence="9 13" id="KW-0460">Magnesium</keyword>
<sequence>MSLDAQIETLRTELSAAISAAETEAGLDAVRVSALGKKGSVSALLASLGAMAPEERKSAGPAINGLKAEIGGLIEARSEALKRAALDARLKAETVDITLPLPPAPTARGRIHPISQTIDEITAIFSDMGFSIAEGPDIETDYYNFTALNFPEGHPAREMHDTFFMKPGPDGVKKVLRTHTSPVQVRVMQKTNDKPAAGYLTPAMDPPIRVVMPGRTYRNDSDQTHTPMFHQVEGLVIDKSSHIGQLRWVLEEFLKAFFEVPNVTLRFRPSFFPFTEPSMEVDVQCDRSGSEVKIGEGSDWLEILGCGMVHPNVIRNAGLDPDVYQGFAWGMGIDRIAMLKYGMPDLRAFFDADQRWIEHYGFRPLDLPTLFGGLSS</sequence>
<evidence type="ECO:0000256" key="5">
    <source>
        <dbReference type="ARBA" id="ARBA00022598"/>
    </source>
</evidence>
<dbReference type="InterPro" id="IPR004529">
    <property type="entry name" value="Phe-tRNA-synth_IIc_asu"/>
</dbReference>
<dbReference type="GO" id="GO:0004826">
    <property type="term" value="F:phenylalanine-tRNA ligase activity"/>
    <property type="evidence" value="ECO:0007669"/>
    <property type="project" value="UniProtKB-UniRule"/>
</dbReference>
<name>A0A6M1SJY0_9HYPH</name>
<evidence type="ECO:0000256" key="13">
    <source>
        <dbReference type="HAMAP-Rule" id="MF_00281"/>
    </source>
</evidence>
<dbReference type="InterPro" id="IPR010978">
    <property type="entry name" value="tRNA-bd_arm"/>
</dbReference>
<dbReference type="PROSITE" id="PS50862">
    <property type="entry name" value="AA_TRNA_LIGASE_II"/>
    <property type="match status" value="1"/>
</dbReference>
<dbReference type="GO" id="GO:0005524">
    <property type="term" value="F:ATP binding"/>
    <property type="evidence" value="ECO:0007669"/>
    <property type="project" value="UniProtKB-UniRule"/>
</dbReference>
<organism evidence="15 16">
    <name type="scientific">Devosia aurantiaca</name>
    <dbReference type="NCBI Taxonomy" id="2714858"/>
    <lineage>
        <taxon>Bacteria</taxon>
        <taxon>Pseudomonadati</taxon>
        <taxon>Pseudomonadota</taxon>
        <taxon>Alphaproteobacteria</taxon>
        <taxon>Hyphomicrobiales</taxon>
        <taxon>Devosiaceae</taxon>
        <taxon>Devosia</taxon>
    </lineage>
</organism>
<dbReference type="GO" id="GO:0005737">
    <property type="term" value="C:cytoplasm"/>
    <property type="evidence" value="ECO:0007669"/>
    <property type="project" value="UniProtKB-SubCell"/>
</dbReference>
<comment type="caution">
    <text evidence="15">The sequence shown here is derived from an EMBL/GenBank/DDBJ whole genome shotgun (WGS) entry which is preliminary data.</text>
</comment>
<dbReference type="Pfam" id="PF02912">
    <property type="entry name" value="Phe_tRNA-synt_N"/>
    <property type="match status" value="1"/>
</dbReference>
<evidence type="ECO:0000256" key="2">
    <source>
        <dbReference type="ARBA" id="ARBA00010207"/>
    </source>
</evidence>
<evidence type="ECO:0000256" key="12">
    <source>
        <dbReference type="ARBA" id="ARBA00049255"/>
    </source>
</evidence>
<dbReference type="PANTHER" id="PTHR11538:SF41">
    <property type="entry name" value="PHENYLALANINE--TRNA LIGASE, MITOCHONDRIAL"/>
    <property type="match status" value="1"/>
</dbReference>
<keyword evidence="6 13" id="KW-0479">Metal-binding</keyword>
<evidence type="ECO:0000256" key="4">
    <source>
        <dbReference type="ARBA" id="ARBA00022490"/>
    </source>
</evidence>
<keyword evidence="8 13" id="KW-0067">ATP-binding</keyword>
<dbReference type="SUPFAM" id="SSF55681">
    <property type="entry name" value="Class II aaRS and biotin synthetases"/>
    <property type="match status" value="1"/>
</dbReference>
<keyword evidence="16" id="KW-1185">Reference proteome</keyword>
<dbReference type="GO" id="GO:0000049">
    <property type="term" value="F:tRNA binding"/>
    <property type="evidence" value="ECO:0007669"/>
    <property type="project" value="InterPro"/>
</dbReference>
<dbReference type="CDD" id="cd00496">
    <property type="entry name" value="PheRS_alpha_core"/>
    <property type="match status" value="1"/>
</dbReference>
<evidence type="ECO:0000256" key="6">
    <source>
        <dbReference type="ARBA" id="ARBA00022723"/>
    </source>
</evidence>
<evidence type="ECO:0000256" key="11">
    <source>
        <dbReference type="ARBA" id="ARBA00023146"/>
    </source>
</evidence>
<protein>
    <recommendedName>
        <fullName evidence="13">Phenylalanine--tRNA ligase alpha subunit</fullName>
        <ecNumber evidence="13">6.1.1.20</ecNumber>
    </recommendedName>
    <alternativeName>
        <fullName evidence="13">Phenylalanyl-tRNA synthetase alpha subunit</fullName>
        <shortName evidence="13">PheRS</shortName>
    </alternativeName>
</protein>
<comment type="catalytic activity">
    <reaction evidence="12 13">
        <text>tRNA(Phe) + L-phenylalanine + ATP = L-phenylalanyl-tRNA(Phe) + AMP + diphosphate + H(+)</text>
        <dbReference type="Rhea" id="RHEA:19413"/>
        <dbReference type="Rhea" id="RHEA-COMP:9668"/>
        <dbReference type="Rhea" id="RHEA-COMP:9699"/>
        <dbReference type="ChEBI" id="CHEBI:15378"/>
        <dbReference type="ChEBI" id="CHEBI:30616"/>
        <dbReference type="ChEBI" id="CHEBI:33019"/>
        <dbReference type="ChEBI" id="CHEBI:58095"/>
        <dbReference type="ChEBI" id="CHEBI:78442"/>
        <dbReference type="ChEBI" id="CHEBI:78531"/>
        <dbReference type="ChEBI" id="CHEBI:456215"/>
        <dbReference type="EC" id="6.1.1.20"/>
    </reaction>
</comment>
<accession>A0A6M1SJY0</accession>
<gene>
    <name evidence="13 15" type="primary">pheS</name>
    <name evidence="15" type="ORF">G5575_03105</name>
</gene>
<dbReference type="InterPro" id="IPR045864">
    <property type="entry name" value="aa-tRNA-synth_II/BPL/LPL"/>
</dbReference>
<comment type="cofactor">
    <cofactor evidence="13">
        <name>Mg(2+)</name>
        <dbReference type="ChEBI" id="CHEBI:18420"/>
    </cofactor>
    <text evidence="13">Binds 2 magnesium ions per tetramer.</text>
</comment>
<dbReference type="PANTHER" id="PTHR11538">
    <property type="entry name" value="PHENYLALANYL-TRNA SYNTHETASE"/>
    <property type="match status" value="1"/>
</dbReference>
<evidence type="ECO:0000259" key="14">
    <source>
        <dbReference type="PROSITE" id="PS50862"/>
    </source>
</evidence>
<keyword evidence="7 13" id="KW-0547">Nucleotide-binding</keyword>
<dbReference type="HAMAP" id="MF_00281">
    <property type="entry name" value="Phe_tRNA_synth_alpha1"/>
    <property type="match status" value="1"/>
</dbReference>
<evidence type="ECO:0000313" key="16">
    <source>
        <dbReference type="Proteomes" id="UP000474802"/>
    </source>
</evidence>
<dbReference type="InterPro" id="IPR002319">
    <property type="entry name" value="Phenylalanyl-tRNA_Synthase"/>
</dbReference>
<dbReference type="InterPro" id="IPR022911">
    <property type="entry name" value="Phe_tRNA_ligase_alpha1_bac"/>
</dbReference>
<evidence type="ECO:0000256" key="9">
    <source>
        <dbReference type="ARBA" id="ARBA00022842"/>
    </source>
</evidence>
<evidence type="ECO:0000256" key="10">
    <source>
        <dbReference type="ARBA" id="ARBA00022917"/>
    </source>
</evidence>
<evidence type="ECO:0000256" key="8">
    <source>
        <dbReference type="ARBA" id="ARBA00022840"/>
    </source>
</evidence>
<dbReference type="EC" id="6.1.1.20" evidence="13"/>
<dbReference type="Proteomes" id="UP000474802">
    <property type="component" value="Unassembled WGS sequence"/>
</dbReference>
<dbReference type="RefSeq" id="WP_164533041.1">
    <property type="nucleotide sequence ID" value="NZ_JAALFG010000001.1"/>
</dbReference>
<dbReference type="SUPFAM" id="SSF46589">
    <property type="entry name" value="tRNA-binding arm"/>
    <property type="match status" value="1"/>
</dbReference>
<dbReference type="GO" id="GO:0006432">
    <property type="term" value="P:phenylalanyl-tRNA aminoacylation"/>
    <property type="evidence" value="ECO:0007669"/>
    <property type="project" value="UniProtKB-UniRule"/>
</dbReference>
<feature type="binding site" evidence="13">
    <location>
        <position position="276"/>
    </location>
    <ligand>
        <name>Mg(2+)</name>
        <dbReference type="ChEBI" id="CHEBI:18420"/>
        <note>shared with beta subunit</note>
    </ligand>
</feature>
<reference evidence="15 16" key="2">
    <citation type="submission" date="2020-03" db="EMBL/GenBank/DDBJ databases">
        <title>Devosia chinhatensis sp. nov., isolated from a hexachlorocyclohexane (HCH) dump site in India.</title>
        <authorList>
            <person name="Kumar M."/>
            <person name="Lal R."/>
        </authorList>
    </citation>
    <scope>NUCLEOTIDE SEQUENCE [LARGE SCALE GENOMIC DNA]</scope>
    <source>
        <strain evidence="15 16">H239</strain>
    </source>
</reference>
<evidence type="ECO:0000256" key="7">
    <source>
        <dbReference type="ARBA" id="ARBA00022741"/>
    </source>
</evidence>
<evidence type="ECO:0000256" key="1">
    <source>
        <dbReference type="ARBA" id="ARBA00004496"/>
    </source>
</evidence>
<evidence type="ECO:0000256" key="3">
    <source>
        <dbReference type="ARBA" id="ARBA00011209"/>
    </source>
</evidence>
<keyword evidence="5 13" id="KW-0436">Ligase</keyword>
<dbReference type="AlphaFoldDB" id="A0A6M1SJY0"/>
<reference evidence="15 16" key="1">
    <citation type="submission" date="2020-02" db="EMBL/GenBank/DDBJ databases">
        <authorList>
            <person name="Khan S.A."/>
            <person name="Jeon C.O."/>
            <person name="Chun B.H."/>
        </authorList>
    </citation>
    <scope>NUCLEOTIDE SEQUENCE [LARGE SCALE GENOMIC DNA]</scope>
    <source>
        <strain evidence="15 16">H239</strain>
    </source>
</reference>
<evidence type="ECO:0000313" key="15">
    <source>
        <dbReference type="EMBL" id="NGP16806.1"/>
    </source>
</evidence>
<dbReference type="NCBIfam" id="TIGR00468">
    <property type="entry name" value="pheS"/>
    <property type="match status" value="1"/>
</dbReference>
<dbReference type="InterPro" id="IPR004188">
    <property type="entry name" value="Phe-tRNA_ligase_II_N"/>
</dbReference>
<feature type="domain" description="Aminoacyl-transfer RNA synthetases class-II family profile" evidence="14">
    <location>
        <begin position="124"/>
        <end position="364"/>
    </location>
</feature>